<reference evidence="5 6" key="1">
    <citation type="submission" date="2021-02" db="EMBL/GenBank/DDBJ databases">
        <authorList>
            <person name="Park J.-S."/>
        </authorList>
    </citation>
    <scope>NUCLEOTIDE SEQUENCE [LARGE SCALE GENOMIC DNA]</scope>
    <source>
        <strain evidence="5 6">188UL20-2</strain>
    </source>
</reference>
<dbReference type="CDD" id="cd08509">
    <property type="entry name" value="PBP2_TmCBP_oligosaccharides_like"/>
    <property type="match status" value="1"/>
</dbReference>
<dbReference type="Proteomes" id="UP000809621">
    <property type="component" value="Unassembled WGS sequence"/>
</dbReference>
<evidence type="ECO:0000256" key="1">
    <source>
        <dbReference type="ARBA" id="ARBA00005695"/>
    </source>
</evidence>
<organism evidence="5 6">
    <name type="scientific">Vibrio ulleungensis</name>
    <dbReference type="NCBI Taxonomy" id="2807619"/>
    <lineage>
        <taxon>Bacteria</taxon>
        <taxon>Pseudomonadati</taxon>
        <taxon>Pseudomonadota</taxon>
        <taxon>Gammaproteobacteria</taxon>
        <taxon>Vibrionales</taxon>
        <taxon>Vibrionaceae</taxon>
        <taxon>Vibrio</taxon>
    </lineage>
</organism>
<dbReference type="PIRSF" id="PIRSF002741">
    <property type="entry name" value="MppA"/>
    <property type="match status" value="1"/>
</dbReference>
<feature type="chain" id="PRO_5047486549" evidence="3">
    <location>
        <begin position="22"/>
        <end position="549"/>
    </location>
</feature>
<dbReference type="InterPro" id="IPR000914">
    <property type="entry name" value="SBP_5_dom"/>
</dbReference>
<dbReference type="Pfam" id="PF00496">
    <property type="entry name" value="SBP_bac_5"/>
    <property type="match status" value="1"/>
</dbReference>
<name>A0ABS2HKM9_9VIBR</name>
<keyword evidence="6" id="KW-1185">Reference proteome</keyword>
<dbReference type="Gene3D" id="3.90.76.10">
    <property type="entry name" value="Dipeptide-binding Protein, Domain 1"/>
    <property type="match status" value="1"/>
</dbReference>
<feature type="signal peptide" evidence="3">
    <location>
        <begin position="1"/>
        <end position="21"/>
    </location>
</feature>
<dbReference type="InterPro" id="IPR023765">
    <property type="entry name" value="SBP_5_CS"/>
</dbReference>
<evidence type="ECO:0000313" key="6">
    <source>
        <dbReference type="Proteomes" id="UP000809621"/>
    </source>
</evidence>
<proteinExistence type="inferred from homology"/>
<evidence type="ECO:0000256" key="2">
    <source>
        <dbReference type="ARBA" id="ARBA00022729"/>
    </source>
</evidence>
<dbReference type="PANTHER" id="PTHR30290:SF38">
    <property type="entry name" value="D,D-DIPEPTIDE-BINDING PERIPLASMIC PROTEIN DDPA-RELATED"/>
    <property type="match status" value="1"/>
</dbReference>
<keyword evidence="2 3" id="KW-0732">Signal</keyword>
<comment type="similarity">
    <text evidence="1">Belongs to the bacterial solute-binding protein 5 family.</text>
</comment>
<gene>
    <name evidence="5" type="ORF">JQC93_12555</name>
</gene>
<dbReference type="EMBL" id="JAFEUM010000004">
    <property type="protein sequence ID" value="MBM7037236.1"/>
    <property type="molecule type" value="Genomic_DNA"/>
</dbReference>
<accession>A0ABS2HKM9</accession>
<evidence type="ECO:0000259" key="4">
    <source>
        <dbReference type="Pfam" id="PF00496"/>
    </source>
</evidence>
<evidence type="ECO:0000256" key="3">
    <source>
        <dbReference type="SAM" id="SignalP"/>
    </source>
</evidence>
<feature type="domain" description="Solute-binding protein family 5" evidence="4">
    <location>
        <begin position="68"/>
        <end position="434"/>
    </location>
</feature>
<dbReference type="PANTHER" id="PTHR30290">
    <property type="entry name" value="PERIPLASMIC BINDING COMPONENT OF ABC TRANSPORTER"/>
    <property type="match status" value="1"/>
</dbReference>
<sequence>MKRTLLIAAAVSAATALPVHADADSMPNLRVLDEFSTGWVRNFNPFIGGRHDFSYESLFVFDLLDDSKVHNWLGTSFELSDDLKTLTVKLREGVKWSDGEDFTADDVIFTFNYPRSHPEIDNGGLSSKVKEIKKIDDHTLTIELNTANAFAAQDVIGETTKIIPKHIWENIDNPAAQTNPNPVATGPFTEVQRFTPQVYVLCKNPHYWNTDLKVNCVEFPQISSNDAALEMMSKGEFDWAGIFVPDIDRTFVAKDPNNKYWFPSSDGVRLTFNYETENEAAKEAFANIDFRKAVSLSMDREAMMMIGAYGYVSGDNPATGLPTSQWRWRDAEADKAWSDLNRYDVAAAKELLAKGGFKDTNGDGFVETPTGQKLTFKVQVPSGWSDWVNNTSIAVEGMRMAGINATIVTPEVNAYSSNWESGNFDMQFGGNSLQSSMWKFYDYTMHSRYAKTNMWWSTTSSNYKNGDIDKWIADLGLTQDESEQKVYAGKIERYFAENVVQIPLYYNGVWYEYNDTRFTGFANADNPFVHPAPWDGMSRIIHVMNLEPR</sequence>
<dbReference type="SUPFAM" id="SSF53850">
    <property type="entry name" value="Periplasmic binding protein-like II"/>
    <property type="match status" value="1"/>
</dbReference>
<dbReference type="Gene3D" id="3.40.190.10">
    <property type="entry name" value="Periplasmic binding protein-like II"/>
    <property type="match status" value="1"/>
</dbReference>
<evidence type="ECO:0000313" key="5">
    <source>
        <dbReference type="EMBL" id="MBM7037236.1"/>
    </source>
</evidence>
<dbReference type="PROSITE" id="PS01040">
    <property type="entry name" value="SBP_BACTERIAL_5"/>
    <property type="match status" value="1"/>
</dbReference>
<dbReference type="Gene3D" id="3.10.105.10">
    <property type="entry name" value="Dipeptide-binding Protein, Domain 3"/>
    <property type="match status" value="1"/>
</dbReference>
<dbReference type="InterPro" id="IPR030678">
    <property type="entry name" value="Peptide/Ni-bd"/>
</dbReference>
<protein>
    <submittedName>
        <fullName evidence="5">ABC transporter substrate-binding protein</fullName>
    </submittedName>
</protein>
<dbReference type="InterPro" id="IPR039424">
    <property type="entry name" value="SBP_5"/>
</dbReference>
<comment type="caution">
    <text evidence="5">The sequence shown here is derived from an EMBL/GenBank/DDBJ whole genome shotgun (WGS) entry which is preliminary data.</text>
</comment>